<evidence type="ECO:0000313" key="2">
    <source>
        <dbReference type="Proteomes" id="UP000565572"/>
    </source>
</evidence>
<dbReference type="GO" id="GO:0016491">
    <property type="term" value="F:oxidoreductase activity"/>
    <property type="evidence" value="ECO:0007669"/>
    <property type="project" value="InterPro"/>
</dbReference>
<dbReference type="EMBL" id="JACHZG010000001">
    <property type="protein sequence ID" value="MBB3327245.1"/>
    <property type="molecule type" value="Genomic_DNA"/>
</dbReference>
<protein>
    <recommendedName>
        <fullName evidence="3">Nitroreductase family protein</fullName>
    </recommendedName>
</protein>
<dbReference type="AlphaFoldDB" id="A0A7W5P767"/>
<name>A0A7W5P767_9ACTN</name>
<dbReference type="NCBIfam" id="NF047509">
    <property type="entry name" value="Rv3131_FMN_oxido"/>
    <property type="match status" value="1"/>
</dbReference>
<proteinExistence type="predicted"/>
<dbReference type="Proteomes" id="UP000565572">
    <property type="component" value="Unassembled WGS sequence"/>
</dbReference>
<evidence type="ECO:0008006" key="3">
    <source>
        <dbReference type="Google" id="ProtNLM"/>
    </source>
</evidence>
<dbReference type="Gene3D" id="3.40.109.10">
    <property type="entry name" value="NADH Oxidase"/>
    <property type="match status" value="1"/>
</dbReference>
<organism evidence="1 2">
    <name type="scientific">Microlunatus antarcticus</name>
    <dbReference type="NCBI Taxonomy" id="53388"/>
    <lineage>
        <taxon>Bacteria</taxon>
        <taxon>Bacillati</taxon>
        <taxon>Actinomycetota</taxon>
        <taxon>Actinomycetes</taxon>
        <taxon>Propionibacteriales</taxon>
        <taxon>Propionibacteriaceae</taxon>
        <taxon>Microlunatus</taxon>
    </lineage>
</organism>
<sequence>MSVPVHPTVSRRRVLRGFGAAGATVLVVGAGAGGYRVVDTAALRPGHGQAYDPWRHWDSTPGPLGAVAAAVLAANPHNTQPWLFEVGATTIDVGVDPGRHLGSVDPYRREQHVGLGCALENLVLGCRARGLEPRLTLLPDGPDAARVARVDLVPAPAQHDPRHDAVGTRHTNRGPYTDEPLDAAALAGLVDPTGLPGVEVVWVVEEGARASLGGLMVDAAQAVVDDETQSRDGFAWFRGDDDAVQEHRDGLTLDAQGLGPLVLGVVKLLPASSRSGGDAFWVKQTRDVHTATATAYGVVVSAEPDDRATQLRAGRLLQRTHLTATTRGIGLQHMNQVTERIDAERVAGRAPTFGPRLAALLPPGARPLVAFRVGWPERAARPSPRRPVGAVART</sequence>
<dbReference type="InterPro" id="IPR006311">
    <property type="entry name" value="TAT_signal"/>
</dbReference>
<keyword evidence="2" id="KW-1185">Reference proteome</keyword>
<reference evidence="1 2" key="1">
    <citation type="submission" date="2020-08" db="EMBL/GenBank/DDBJ databases">
        <title>Sequencing the genomes of 1000 actinobacteria strains.</title>
        <authorList>
            <person name="Klenk H.-P."/>
        </authorList>
    </citation>
    <scope>NUCLEOTIDE SEQUENCE [LARGE SCALE GENOMIC DNA]</scope>
    <source>
        <strain evidence="1 2">DSM 11053</strain>
    </source>
</reference>
<dbReference type="SUPFAM" id="SSF55469">
    <property type="entry name" value="FMN-dependent nitroreductase-like"/>
    <property type="match status" value="1"/>
</dbReference>
<dbReference type="PROSITE" id="PS51318">
    <property type="entry name" value="TAT"/>
    <property type="match status" value="1"/>
</dbReference>
<dbReference type="InterPro" id="IPR000415">
    <property type="entry name" value="Nitroreductase-like"/>
</dbReference>
<evidence type="ECO:0000313" key="1">
    <source>
        <dbReference type="EMBL" id="MBB3327245.1"/>
    </source>
</evidence>
<comment type="caution">
    <text evidence="1">The sequence shown here is derived from an EMBL/GenBank/DDBJ whole genome shotgun (WGS) entry which is preliminary data.</text>
</comment>
<dbReference type="RefSeq" id="WP_198423357.1">
    <property type="nucleotide sequence ID" value="NZ_JACHZG010000001.1"/>
</dbReference>
<accession>A0A7W5P767</accession>
<gene>
    <name evidence="1" type="ORF">FHX39_002189</name>
</gene>